<dbReference type="PROSITE" id="PS51034">
    <property type="entry name" value="ZP_2"/>
    <property type="match status" value="1"/>
</dbReference>
<evidence type="ECO:0000313" key="2">
    <source>
        <dbReference type="Ensembl" id="ENSPNYP00000030499.1"/>
    </source>
</evidence>
<dbReference type="Ensembl" id="ENSPNYT00000031242.1">
    <property type="protein sequence ID" value="ENSPNYP00000030499.1"/>
    <property type="gene ID" value="ENSPNYG00000022992.1"/>
</dbReference>
<organism evidence="2">
    <name type="scientific">Pundamilia nyererei</name>
    <dbReference type="NCBI Taxonomy" id="303518"/>
    <lineage>
        <taxon>Eukaryota</taxon>
        <taxon>Metazoa</taxon>
        <taxon>Chordata</taxon>
        <taxon>Craniata</taxon>
        <taxon>Vertebrata</taxon>
        <taxon>Euteleostomi</taxon>
        <taxon>Actinopterygii</taxon>
        <taxon>Neopterygii</taxon>
        <taxon>Teleostei</taxon>
        <taxon>Neoteleostei</taxon>
        <taxon>Acanthomorphata</taxon>
        <taxon>Ovalentaria</taxon>
        <taxon>Cichlomorphae</taxon>
        <taxon>Cichliformes</taxon>
        <taxon>Cichlidae</taxon>
        <taxon>African cichlids</taxon>
        <taxon>Pseudocrenilabrinae</taxon>
        <taxon>Haplochromini</taxon>
        <taxon>Pundamilia</taxon>
    </lineage>
</organism>
<reference evidence="2" key="1">
    <citation type="submission" date="2023-09" db="UniProtKB">
        <authorList>
            <consortium name="Ensembl"/>
        </authorList>
    </citation>
    <scope>IDENTIFICATION</scope>
</reference>
<dbReference type="Gene3D" id="2.60.40.3210">
    <property type="entry name" value="Zona pellucida, ZP-N domain"/>
    <property type="match status" value="1"/>
</dbReference>
<protein>
    <recommendedName>
        <fullName evidence="1">ZP domain-containing protein</fullName>
    </recommendedName>
</protein>
<dbReference type="GeneTree" id="ENSGT00940000163503"/>
<dbReference type="Pfam" id="PF23344">
    <property type="entry name" value="ZP-N"/>
    <property type="match status" value="1"/>
</dbReference>
<proteinExistence type="predicted"/>
<name>A0A3B4H7W6_9CICH</name>
<dbReference type="AlphaFoldDB" id="A0A3B4H7W6"/>
<dbReference type="InterPro" id="IPR055356">
    <property type="entry name" value="ZP-N"/>
</dbReference>
<dbReference type="InterPro" id="IPR001507">
    <property type="entry name" value="ZP_dom"/>
</dbReference>
<accession>A0A3B4H7W6</accession>
<evidence type="ECO:0000259" key="1">
    <source>
        <dbReference type="PROSITE" id="PS51034"/>
    </source>
</evidence>
<sequence length="456" mass="51568">MSSPDGTQCVLLTPTLAAQCGYSMESDPWGNTRIYTSLMGCFVDNKDSGASHGIWKMTFFTPEPVVMVPREAEQAGYSAMTTSNRLIMRSPYNTPETFSEDVAGIPMEVFKVSVYNKAEIASPLLGGVLFTESVISWYIPRRMTPLMDGTFRIVEMHMGINGQRLDRSQMAARGYTLSTTDFHIVAEIPVGSPDGYYKSHAPEYQYYVTYTVEPMLEVLWRADGTQDDIKYKVLFPITTPLMPRPPHPKRVACSSDTKHFYVRVKYGSQDRNFETAVGMRQLTPDLAKAYKLQENRTHLILRVPYNAQDSNFELVSSVSIQARLDIVLWEPNNQWVLGDLSLACSFPLMTTKCYPNGTITAVAVKLESVPSLVPSQLTLKDRSCRPVFSNDRFAHFSFSADSCGTRLKLHHKSNWFHFYNPVFTKGSLWLPQIRCCPSPLIYVVLYRCAIKSYPHP</sequence>
<feature type="domain" description="ZP" evidence="1">
    <location>
        <begin position="352"/>
        <end position="456"/>
    </location>
</feature>
<dbReference type="PANTHER" id="PTHR47130:SF3">
    <property type="entry name" value="ZONA PELLUCIDA PROTEIN"/>
    <property type="match status" value="1"/>
</dbReference>
<dbReference type="PANTHER" id="PTHR47130">
    <property type="entry name" value="SI:DKEY-19B23.11-RELATED"/>
    <property type="match status" value="1"/>
</dbReference>